<reference evidence="2" key="2">
    <citation type="submission" date="2020-11" db="EMBL/GenBank/DDBJ databases">
        <authorList>
            <person name="McCartney M.A."/>
            <person name="Auch B."/>
            <person name="Kono T."/>
            <person name="Mallez S."/>
            <person name="Becker A."/>
            <person name="Gohl D.M."/>
            <person name="Silverstein K.A.T."/>
            <person name="Koren S."/>
            <person name="Bechman K.B."/>
            <person name="Herman A."/>
            <person name="Abrahante J.E."/>
            <person name="Garbe J."/>
        </authorList>
    </citation>
    <scope>NUCLEOTIDE SEQUENCE</scope>
    <source>
        <strain evidence="2">Duluth1</strain>
        <tissue evidence="2">Whole animal</tissue>
    </source>
</reference>
<protein>
    <submittedName>
        <fullName evidence="2">Uncharacterized protein</fullName>
    </submittedName>
</protein>
<dbReference type="EMBL" id="JAIWYP010000001">
    <property type="protein sequence ID" value="KAH3876868.1"/>
    <property type="molecule type" value="Genomic_DNA"/>
</dbReference>
<keyword evidence="3" id="KW-1185">Reference proteome</keyword>
<evidence type="ECO:0000313" key="3">
    <source>
        <dbReference type="Proteomes" id="UP000828390"/>
    </source>
</evidence>
<evidence type="ECO:0000256" key="1">
    <source>
        <dbReference type="SAM" id="MobiDB-lite"/>
    </source>
</evidence>
<accession>A0A9D4RS31</accession>
<evidence type="ECO:0000313" key="2">
    <source>
        <dbReference type="EMBL" id="KAH3876868.1"/>
    </source>
</evidence>
<sequence length="61" mass="7062">MQALTQTEEETDAVAVDQVKAEQKDELAEFDENIPWEEGERREEGESHVEQELAMLDKEVK</sequence>
<proteinExistence type="predicted"/>
<dbReference type="Proteomes" id="UP000828390">
    <property type="component" value="Unassembled WGS sequence"/>
</dbReference>
<comment type="caution">
    <text evidence="2">The sequence shown here is derived from an EMBL/GenBank/DDBJ whole genome shotgun (WGS) entry which is preliminary data.</text>
</comment>
<gene>
    <name evidence="2" type="ORF">DPMN_000719</name>
</gene>
<reference evidence="2" key="1">
    <citation type="journal article" date="2019" name="bioRxiv">
        <title>The Genome of the Zebra Mussel, Dreissena polymorpha: A Resource for Invasive Species Research.</title>
        <authorList>
            <person name="McCartney M.A."/>
            <person name="Auch B."/>
            <person name="Kono T."/>
            <person name="Mallez S."/>
            <person name="Zhang Y."/>
            <person name="Obille A."/>
            <person name="Becker A."/>
            <person name="Abrahante J.E."/>
            <person name="Garbe J."/>
            <person name="Badalamenti J.P."/>
            <person name="Herman A."/>
            <person name="Mangelson H."/>
            <person name="Liachko I."/>
            <person name="Sullivan S."/>
            <person name="Sone E.D."/>
            <person name="Koren S."/>
            <person name="Silverstein K.A.T."/>
            <person name="Beckman K.B."/>
            <person name="Gohl D.M."/>
        </authorList>
    </citation>
    <scope>NUCLEOTIDE SEQUENCE</scope>
    <source>
        <strain evidence="2">Duluth1</strain>
        <tissue evidence="2">Whole animal</tissue>
    </source>
</reference>
<feature type="compositionally biased region" description="Basic and acidic residues" evidence="1">
    <location>
        <begin position="38"/>
        <end position="61"/>
    </location>
</feature>
<dbReference type="AlphaFoldDB" id="A0A9D4RS31"/>
<organism evidence="2 3">
    <name type="scientific">Dreissena polymorpha</name>
    <name type="common">Zebra mussel</name>
    <name type="synonym">Mytilus polymorpha</name>
    <dbReference type="NCBI Taxonomy" id="45954"/>
    <lineage>
        <taxon>Eukaryota</taxon>
        <taxon>Metazoa</taxon>
        <taxon>Spiralia</taxon>
        <taxon>Lophotrochozoa</taxon>
        <taxon>Mollusca</taxon>
        <taxon>Bivalvia</taxon>
        <taxon>Autobranchia</taxon>
        <taxon>Heteroconchia</taxon>
        <taxon>Euheterodonta</taxon>
        <taxon>Imparidentia</taxon>
        <taxon>Neoheterodontei</taxon>
        <taxon>Myida</taxon>
        <taxon>Dreissenoidea</taxon>
        <taxon>Dreissenidae</taxon>
        <taxon>Dreissena</taxon>
    </lineage>
</organism>
<name>A0A9D4RS31_DREPO</name>
<feature type="region of interest" description="Disordered" evidence="1">
    <location>
        <begin position="35"/>
        <end position="61"/>
    </location>
</feature>